<dbReference type="InterPro" id="IPR027417">
    <property type="entry name" value="P-loop_NTPase"/>
</dbReference>
<comment type="caution">
    <text evidence="12">The sequence shown here is derived from an EMBL/GenBank/DDBJ whole genome shotgun (WGS) entry which is preliminary data.</text>
</comment>
<sequence length="368" mass="41794">MRIEKIAIHAFRNLTEVRLDCAGRWNVLVGANAQGKTNILEAIFLLGTLKSFRMAKNSELITWKRPHALLKGMVESRQLKRELALVIEPHGKRVQVDRKGTTTLKDFLGVLNVIAFSPEELFMVRGNPEIRRRYLDRAVFSVDPTYLACHREYFRILKNRNTLLRQRSFATLDAWSEQLISAGAQLVRKRAAFVRELAEFFTRLYQQITGSDEEAYLCYYADSCQNPDTVEGCETALRAALTARSEEERQRGTTLAGPHRDDLRFFLNGILLKQHGSQGQQRSFILAMKMAEIENACCHTGFPPVLLLDDLTSELDKNRLGHLLEFLTQRQIQVFMTTTDLATLPAIAGDSAVYRVNGGEVSQRGMND</sequence>
<dbReference type="Proteomes" id="UP000319449">
    <property type="component" value="Unassembled WGS sequence"/>
</dbReference>
<protein>
    <recommendedName>
        <fullName evidence="3 9">DNA replication and repair protein RecF</fullName>
    </recommendedName>
</protein>
<dbReference type="NCBIfam" id="TIGR00611">
    <property type="entry name" value="recf"/>
    <property type="match status" value="1"/>
</dbReference>
<dbReference type="Pfam" id="PF02463">
    <property type="entry name" value="SMC_N"/>
    <property type="match status" value="1"/>
</dbReference>
<evidence type="ECO:0000256" key="7">
    <source>
        <dbReference type="ARBA" id="ARBA00022840"/>
    </source>
</evidence>
<dbReference type="InterPro" id="IPR042174">
    <property type="entry name" value="RecF_2"/>
</dbReference>
<comment type="subcellular location">
    <subcellularLocation>
        <location evidence="1 9 10">Cytoplasm</location>
    </subcellularLocation>
</comment>
<comment type="similarity">
    <text evidence="2 9 10">Belongs to the RecF family.</text>
</comment>
<keyword evidence="9 10" id="KW-0742">SOS response</keyword>
<dbReference type="InterPro" id="IPR003395">
    <property type="entry name" value="RecF/RecN/SMC_N"/>
</dbReference>
<dbReference type="GO" id="GO:0009432">
    <property type="term" value="P:SOS response"/>
    <property type="evidence" value="ECO:0007669"/>
    <property type="project" value="UniProtKB-UniRule"/>
</dbReference>
<dbReference type="GO" id="GO:0005524">
    <property type="term" value="F:ATP binding"/>
    <property type="evidence" value="ECO:0007669"/>
    <property type="project" value="UniProtKB-UniRule"/>
</dbReference>
<dbReference type="RefSeq" id="WP_145020989.1">
    <property type="nucleotide sequence ID" value="NZ_VLLN01000008.1"/>
</dbReference>
<organism evidence="12 13">
    <name type="scientific">Geobacter argillaceus</name>
    <dbReference type="NCBI Taxonomy" id="345631"/>
    <lineage>
        <taxon>Bacteria</taxon>
        <taxon>Pseudomonadati</taxon>
        <taxon>Thermodesulfobacteriota</taxon>
        <taxon>Desulfuromonadia</taxon>
        <taxon>Geobacterales</taxon>
        <taxon>Geobacteraceae</taxon>
        <taxon>Geobacter</taxon>
    </lineage>
</organism>
<evidence type="ECO:0000313" key="12">
    <source>
        <dbReference type="EMBL" id="TWJ19515.1"/>
    </source>
</evidence>
<keyword evidence="9 10" id="KW-0234">DNA repair</keyword>
<dbReference type="OrthoDB" id="9803889at2"/>
<reference evidence="12 13" key="1">
    <citation type="submission" date="2019-07" db="EMBL/GenBank/DDBJ databases">
        <title>Genomic Encyclopedia of Archaeal and Bacterial Type Strains, Phase II (KMG-II): from individual species to whole genera.</title>
        <authorList>
            <person name="Goeker M."/>
        </authorList>
    </citation>
    <scope>NUCLEOTIDE SEQUENCE [LARGE SCALE GENOMIC DNA]</scope>
    <source>
        <strain evidence="12 13">ATCC BAA-1139</strain>
    </source>
</reference>
<evidence type="ECO:0000256" key="1">
    <source>
        <dbReference type="ARBA" id="ARBA00004496"/>
    </source>
</evidence>
<dbReference type="PANTHER" id="PTHR32182:SF0">
    <property type="entry name" value="DNA REPLICATION AND REPAIR PROTEIN RECF"/>
    <property type="match status" value="1"/>
</dbReference>
<gene>
    <name evidence="9" type="primary">recF</name>
    <name evidence="12" type="ORF">JN12_01632</name>
</gene>
<comment type="function">
    <text evidence="9 10">The RecF protein is involved in DNA metabolism; it is required for DNA replication and normal SOS inducibility. RecF binds preferentially to single-stranded, linear DNA. It also seems to bind ATP.</text>
</comment>
<dbReference type="GO" id="GO:0000731">
    <property type="term" value="P:DNA synthesis involved in DNA repair"/>
    <property type="evidence" value="ECO:0007669"/>
    <property type="project" value="TreeGrafter"/>
</dbReference>
<evidence type="ECO:0000256" key="8">
    <source>
        <dbReference type="ARBA" id="ARBA00023125"/>
    </source>
</evidence>
<keyword evidence="6 9" id="KW-0547">Nucleotide-binding</keyword>
<keyword evidence="9 10" id="KW-0227">DNA damage</keyword>
<accession>A0A562VNP4</accession>
<dbReference type="GO" id="GO:0006302">
    <property type="term" value="P:double-strand break repair"/>
    <property type="evidence" value="ECO:0007669"/>
    <property type="project" value="TreeGrafter"/>
</dbReference>
<dbReference type="SUPFAM" id="SSF52540">
    <property type="entry name" value="P-loop containing nucleoside triphosphate hydrolases"/>
    <property type="match status" value="1"/>
</dbReference>
<dbReference type="GO" id="GO:0006260">
    <property type="term" value="P:DNA replication"/>
    <property type="evidence" value="ECO:0007669"/>
    <property type="project" value="UniProtKB-UniRule"/>
</dbReference>
<dbReference type="GO" id="GO:0005737">
    <property type="term" value="C:cytoplasm"/>
    <property type="evidence" value="ECO:0007669"/>
    <property type="project" value="UniProtKB-SubCell"/>
</dbReference>
<keyword evidence="4 9" id="KW-0963">Cytoplasm</keyword>
<dbReference type="GO" id="GO:0003697">
    <property type="term" value="F:single-stranded DNA binding"/>
    <property type="evidence" value="ECO:0007669"/>
    <property type="project" value="UniProtKB-UniRule"/>
</dbReference>
<dbReference type="PANTHER" id="PTHR32182">
    <property type="entry name" value="DNA REPLICATION AND REPAIR PROTEIN RECF"/>
    <property type="match status" value="1"/>
</dbReference>
<feature type="binding site" evidence="9">
    <location>
        <begin position="30"/>
        <end position="37"/>
    </location>
    <ligand>
        <name>ATP</name>
        <dbReference type="ChEBI" id="CHEBI:30616"/>
    </ligand>
</feature>
<evidence type="ECO:0000313" key="13">
    <source>
        <dbReference type="Proteomes" id="UP000319449"/>
    </source>
</evidence>
<dbReference type="InterPro" id="IPR001238">
    <property type="entry name" value="DNA-binding_RecF"/>
</dbReference>
<dbReference type="InterPro" id="IPR018078">
    <property type="entry name" value="DNA-binding_RecF_CS"/>
</dbReference>
<keyword evidence="7 9" id="KW-0067">ATP-binding</keyword>
<dbReference type="Gene3D" id="3.40.50.300">
    <property type="entry name" value="P-loop containing nucleotide triphosphate hydrolases"/>
    <property type="match status" value="1"/>
</dbReference>
<evidence type="ECO:0000256" key="5">
    <source>
        <dbReference type="ARBA" id="ARBA00022705"/>
    </source>
</evidence>
<dbReference type="Gene3D" id="1.20.1050.90">
    <property type="entry name" value="RecF/RecN/SMC, N-terminal domain"/>
    <property type="match status" value="1"/>
</dbReference>
<feature type="domain" description="RecF/RecN/SMC N-terminal" evidence="11">
    <location>
        <begin position="3"/>
        <end position="347"/>
    </location>
</feature>
<proteinExistence type="inferred from homology"/>
<keyword evidence="8 9" id="KW-0238">DNA-binding</keyword>
<keyword evidence="13" id="KW-1185">Reference proteome</keyword>
<dbReference type="AlphaFoldDB" id="A0A562VNP4"/>
<evidence type="ECO:0000256" key="2">
    <source>
        <dbReference type="ARBA" id="ARBA00008016"/>
    </source>
</evidence>
<evidence type="ECO:0000259" key="11">
    <source>
        <dbReference type="Pfam" id="PF02463"/>
    </source>
</evidence>
<name>A0A562VNP4_9BACT</name>
<evidence type="ECO:0000256" key="9">
    <source>
        <dbReference type="HAMAP-Rule" id="MF_00365"/>
    </source>
</evidence>
<evidence type="ECO:0000256" key="4">
    <source>
        <dbReference type="ARBA" id="ARBA00022490"/>
    </source>
</evidence>
<keyword evidence="5 9" id="KW-0235">DNA replication</keyword>
<evidence type="ECO:0000256" key="6">
    <source>
        <dbReference type="ARBA" id="ARBA00022741"/>
    </source>
</evidence>
<dbReference type="EMBL" id="VLLN01000008">
    <property type="protein sequence ID" value="TWJ19515.1"/>
    <property type="molecule type" value="Genomic_DNA"/>
</dbReference>
<evidence type="ECO:0000256" key="3">
    <source>
        <dbReference type="ARBA" id="ARBA00020170"/>
    </source>
</evidence>
<dbReference type="HAMAP" id="MF_00365">
    <property type="entry name" value="RecF"/>
    <property type="match status" value="1"/>
</dbReference>
<dbReference type="PROSITE" id="PS00618">
    <property type="entry name" value="RECF_2"/>
    <property type="match status" value="1"/>
</dbReference>
<evidence type="ECO:0000256" key="10">
    <source>
        <dbReference type="RuleBase" id="RU000578"/>
    </source>
</evidence>